<name>A0ABS6UD46_9PSEU</name>
<dbReference type="InterPro" id="IPR019060">
    <property type="entry name" value="DUF2382"/>
</dbReference>
<feature type="compositionally biased region" description="Basic residues" evidence="1">
    <location>
        <begin position="1"/>
        <end position="13"/>
    </location>
</feature>
<dbReference type="NCBIfam" id="TIGR02271">
    <property type="entry name" value="YsnF/AvaK domain"/>
    <property type="match status" value="1"/>
</dbReference>
<gene>
    <name evidence="4" type="ORF">I4I82_21105</name>
</gene>
<feature type="region of interest" description="Disordered" evidence="1">
    <location>
        <begin position="186"/>
        <end position="206"/>
    </location>
</feature>
<evidence type="ECO:0000256" key="1">
    <source>
        <dbReference type="SAM" id="MobiDB-lite"/>
    </source>
</evidence>
<feature type="domain" description="PRC-barrel" evidence="2">
    <location>
        <begin position="76"/>
        <end position="144"/>
    </location>
</feature>
<proteinExistence type="predicted"/>
<feature type="region of interest" description="Disordered" evidence="1">
    <location>
        <begin position="302"/>
        <end position="331"/>
    </location>
</feature>
<feature type="domain" description="DUF2382" evidence="3">
    <location>
        <begin position="208"/>
        <end position="320"/>
    </location>
</feature>
<reference evidence="4 5" key="1">
    <citation type="submission" date="2020-11" db="EMBL/GenBank/DDBJ databases">
        <title>Pseudonocardia abyssalis sp. nov. and Pseudonocardia oceani sp. nov., description and phylogenomic analysis of two novel actinomycetes isolated from the deep Southern Ocean.</title>
        <authorList>
            <person name="Parra J."/>
        </authorList>
    </citation>
    <scope>NUCLEOTIDE SEQUENCE [LARGE SCALE GENOMIC DNA]</scope>
    <source>
        <strain evidence="5">KRD185</strain>
    </source>
</reference>
<feature type="compositionally biased region" description="Low complexity" evidence="1">
    <location>
        <begin position="189"/>
        <end position="201"/>
    </location>
</feature>
<dbReference type="PANTHER" id="PTHR38463">
    <property type="entry name" value="STRESS RESPONSE PROTEIN YSNF"/>
    <property type="match status" value="1"/>
</dbReference>
<evidence type="ECO:0000259" key="2">
    <source>
        <dbReference type="Pfam" id="PF05239"/>
    </source>
</evidence>
<dbReference type="Pfam" id="PF05239">
    <property type="entry name" value="PRC"/>
    <property type="match status" value="1"/>
</dbReference>
<comment type="caution">
    <text evidence="4">The sequence shown here is derived from an EMBL/GenBank/DDBJ whole genome shotgun (WGS) entry which is preliminary data.</text>
</comment>
<dbReference type="PANTHER" id="PTHR38463:SF1">
    <property type="entry name" value="STRESS RESPONSE PROTEIN YSNF"/>
    <property type="match status" value="1"/>
</dbReference>
<dbReference type="InterPro" id="IPR052967">
    <property type="entry name" value="Stress_Response_Assoc"/>
</dbReference>
<feature type="compositionally biased region" description="Basic and acidic residues" evidence="1">
    <location>
        <begin position="302"/>
        <end position="317"/>
    </location>
</feature>
<sequence length="331" mass="35713">MPATCRHRTRGGRRLTAPTGPTGLLTTSERSGSGPIAPRSTAPVTSTPSSGHPCRTTTPAREASRRRCTAVITQDQLRDLVGSTAYDRDGDKLGKIGQVYYDDETTDPKWVTVNTGLFGTNENFVPVQGADASGDRVTVAYDKATIKDAPNIAEDGHLSVEEEEQLYRHYGLDYGGTGHRTGIGHGTDTDGTGTVGHDTSGPTTDNAMTRSEEQLRVGTESQEAGRARLRKHVVTEHQQVQVPVSHEEVRVEREPVTEANAGAAMDGPAISEEEHEVTLHAERPVVDKEAVPVERVKVGTETVRDTETVGGEVRKEEIEVDDAGTTGRRRD</sequence>
<keyword evidence="5" id="KW-1185">Reference proteome</keyword>
<dbReference type="Pfam" id="PF09557">
    <property type="entry name" value="DUF2382"/>
    <property type="match status" value="1"/>
</dbReference>
<evidence type="ECO:0000313" key="5">
    <source>
        <dbReference type="Proteomes" id="UP000694300"/>
    </source>
</evidence>
<evidence type="ECO:0000259" key="3">
    <source>
        <dbReference type="Pfam" id="PF09557"/>
    </source>
</evidence>
<dbReference type="InterPro" id="IPR027275">
    <property type="entry name" value="PRC-brl_dom"/>
</dbReference>
<accession>A0ABS6UD46</accession>
<feature type="region of interest" description="Disordered" evidence="1">
    <location>
        <begin position="1"/>
        <end position="66"/>
    </location>
</feature>
<protein>
    <submittedName>
        <fullName evidence="4">PRC and DUF2382 domain-containing protein</fullName>
    </submittedName>
</protein>
<evidence type="ECO:0000313" key="4">
    <source>
        <dbReference type="EMBL" id="MBW0130160.1"/>
    </source>
</evidence>
<organism evidence="4 5">
    <name type="scientific">Pseudonocardia oceani</name>
    <dbReference type="NCBI Taxonomy" id="2792013"/>
    <lineage>
        <taxon>Bacteria</taxon>
        <taxon>Bacillati</taxon>
        <taxon>Actinomycetota</taxon>
        <taxon>Actinomycetes</taxon>
        <taxon>Pseudonocardiales</taxon>
        <taxon>Pseudonocardiaceae</taxon>
        <taxon>Pseudonocardia</taxon>
    </lineage>
</organism>
<dbReference type="Proteomes" id="UP000694300">
    <property type="component" value="Unassembled WGS sequence"/>
</dbReference>
<feature type="compositionally biased region" description="Low complexity" evidence="1">
    <location>
        <begin position="15"/>
        <end position="27"/>
    </location>
</feature>
<dbReference type="EMBL" id="JADQDF010000001">
    <property type="protein sequence ID" value="MBW0130160.1"/>
    <property type="molecule type" value="Genomic_DNA"/>
</dbReference>
<feature type="compositionally biased region" description="Polar residues" evidence="1">
    <location>
        <begin position="42"/>
        <end position="59"/>
    </location>
</feature>